<proteinExistence type="predicted"/>
<dbReference type="GO" id="GO:0003677">
    <property type="term" value="F:DNA binding"/>
    <property type="evidence" value="ECO:0007669"/>
    <property type="project" value="InterPro"/>
</dbReference>
<dbReference type="EMBL" id="AP019810">
    <property type="protein sequence ID" value="BBM14953.1"/>
    <property type="molecule type" value="Genomic_DNA"/>
</dbReference>
<dbReference type="PANTHER" id="PTHR36180">
    <property type="entry name" value="DNA-BINDING PROTEIN-RELATED-RELATED"/>
    <property type="match status" value="1"/>
</dbReference>
<organism evidence="2 3">
    <name type="scientific">Enterococcus mundtii</name>
    <dbReference type="NCBI Taxonomy" id="53346"/>
    <lineage>
        <taxon>Bacteria</taxon>
        <taxon>Bacillati</taxon>
        <taxon>Bacillota</taxon>
        <taxon>Bacilli</taxon>
        <taxon>Lactobacillales</taxon>
        <taxon>Enterococcaceae</taxon>
        <taxon>Enterococcus</taxon>
    </lineage>
</organism>
<dbReference type="PROSITE" id="PS51750">
    <property type="entry name" value="BRO_N"/>
    <property type="match status" value="1"/>
</dbReference>
<evidence type="ECO:0000313" key="3">
    <source>
        <dbReference type="Proteomes" id="UP000509460"/>
    </source>
</evidence>
<dbReference type="Pfam" id="PF03374">
    <property type="entry name" value="ANT"/>
    <property type="match status" value="1"/>
</dbReference>
<feature type="domain" description="Bro-N" evidence="1">
    <location>
        <begin position="17"/>
        <end position="125"/>
    </location>
</feature>
<evidence type="ECO:0000259" key="1">
    <source>
        <dbReference type="PROSITE" id="PS51750"/>
    </source>
</evidence>
<protein>
    <submittedName>
        <fullName evidence="2">Anti-repressor protein</fullName>
    </submittedName>
</protein>
<gene>
    <name evidence="2" type="ORF">EM151A_1761</name>
</gene>
<evidence type="ECO:0000313" key="2">
    <source>
        <dbReference type="EMBL" id="BBM14953.1"/>
    </source>
</evidence>
<dbReference type="Proteomes" id="UP000509460">
    <property type="component" value="Chromosome"/>
</dbReference>
<reference evidence="2 3" key="1">
    <citation type="submission" date="2019-07" db="EMBL/GenBank/DDBJ databases">
        <title>antibiotic susceptibility of plant-derived lactic acid bacteria.</title>
        <authorList>
            <person name="Sugiyama M."/>
            <person name="Noda M."/>
        </authorList>
    </citation>
    <scope>NUCLEOTIDE SEQUENCE [LARGE SCALE GENOMIC DNA]</scope>
    <source>
        <strain evidence="2 3">15-1A</strain>
    </source>
</reference>
<dbReference type="Pfam" id="PF02498">
    <property type="entry name" value="Bro-N"/>
    <property type="match status" value="1"/>
</dbReference>
<sequence length="271" mass="31217">MFKKAVLNVKKISKKGMVKMDSPQIFNFEKQEIRTIKINDEPFFVSKDVAEILGYSNTRKAIKDHVDDEDRRAERIVTPLGGIQTLTLINESGLYSLILKSKLPNTKKFKRWVTSEVLPSIRKHGIYATDELLDNPDLLIEVATKLKEERTLRLVAEQRVNELQPKADYYDSILKNKSLMTISIIAKNYGMSATKMNNLLHELGVQYRQGKAWLLYRKHQDKGYTHTEMIPVQGSDNLKPSTKWTQKGHIFIYQLLKNDGILPLIEQKTTA</sequence>
<dbReference type="AlphaFoldDB" id="A0AAI8R9Y2"/>
<dbReference type="SMART" id="SM01040">
    <property type="entry name" value="Bro-N"/>
    <property type="match status" value="1"/>
</dbReference>
<name>A0AAI8R9Y2_ENTMU</name>
<dbReference type="PANTHER" id="PTHR36180:SF2">
    <property type="entry name" value="BRO FAMILY PROTEIN"/>
    <property type="match status" value="1"/>
</dbReference>
<dbReference type="InterPro" id="IPR003497">
    <property type="entry name" value="BRO_N_domain"/>
</dbReference>
<dbReference type="InterPro" id="IPR005039">
    <property type="entry name" value="Ant_C"/>
</dbReference>
<accession>A0AAI8R9Y2</accession>